<reference evidence="2" key="1">
    <citation type="journal article" date="2022" name="Environ. Microbiol.">
        <title>Geoalkalibacter halelectricus SAP #1 sp. nov. possessing extracellular electron transfer and mineral#reducing capabilities from a haloalkaline environment.</title>
        <authorList>
            <person name="Yadav S."/>
            <person name="Singh R."/>
            <person name="Sundharam S.S."/>
            <person name="Chaudhary S."/>
            <person name="Krishnamurthi S."/>
            <person name="Patil S.A."/>
        </authorList>
    </citation>
    <scope>NUCLEOTIDE SEQUENCE</scope>
    <source>
        <strain evidence="2">SAP-1</strain>
    </source>
</reference>
<gene>
    <name evidence="2" type="ORF">L9S41_18790</name>
</gene>
<dbReference type="EMBL" id="CP092109">
    <property type="protein sequence ID" value="UWZ79705.1"/>
    <property type="molecule type" value="Genomic_DNA"/>
</dbReference>
<protein>
    <recommendedName>
        <fullName evidence="4">Lipoprotein</fullName>
    </recommendedName>
</protein>
<dbReference type="PROSITE" id="PS51257">
    <property type="entry name" value="PROKAR_LIPOPROTEIN"/>
    <property type="match status" value="1"/>
</dbReference>
<name>A0ABY5ZP95_9BACT</name>
<sequence length="104" mass="10580">MIKLVALLLAGLWLPALFGCGAQGLKKAEENTRLAGATSPLGALIYLPVWAASTVAGAVSGSSPPLEGEVLEQNQEQQSAEGKKAAGRKPSEIVAGAEATPLNE</sequence>
<keyword evidence="3" id="KW-1185">Reference proteome</keyword>
<evidence type="ECO:0000256" key="1">
    <source>
        <dbReference type="SAM" id="MobiDB-lite"/>
    </source>
</evidence>
<evidence type="ECO:0008006" key="4">
    <source>
        <dbReference type="Google" id="ProtNLM"/>
    </source>
</evidence>
<evidence type="ECO:0000313" key="2">
    <source>
        <dbReference type="EMBL" id="UWZ79705.1"/>
    </source>
</evidence>
<dbReference type="Proteomes" id="UP001060414">
    <property type="component" value="Chromosome"/>
</dbReference>
<accession>A0ABY5ZP95</accession>
<feature type="region of interest" description="Disordered" evidence="1">
    <location>
        <begin position="58"/>
        <end position="104"/>
    </location>
</feature>
<dbReference type="RefSeq" id="WP_260748056.1">
    <property type="nucleotide sequence ID" value="NZ_CP092109.1"/>
</dbReference>
<organism evidence="2 3">
    <name type="scientific">Geoalkalibacter halelectricus</name>
    <dbReference type="NCBI Taxonomy" id="2847045"/>
    <lineage>
        <taxon>Bacteria</taxon>
        <taxon>Pseudomonadati</taxon>
        <taxon>Thermodesulfobacteriota</taxon>
        <taxon>Desulfuromonadia</taxon>
        <taxon>Desulfuromonadales</taxon>
        <taxon>Geoalkalibacteraceae</taxon>
        <taxon>Geoalkalibacter</taxon>
    </lineage>
</organism>
<proteinExistence type="predicted"/>
<evidence type="ECO:0000313" key="3">
    <source>
        <dbReference type="Proteomes" id="UP001060414"/>
    </source>
</evidence>